<accession>A0A7G9S0G3</accession>
<evidence type="ECO:0000259" key="1">
    <source>
        <dbReference type="Pfam" id="PF08984"/>
    </source>
</evidence>
<dbReference type="SUPFAM" id="SSF140683">
    <property type="entry name" value="SP0561-like"/>
    <property type="match status" value="1"/>
</dbReference>
<organism evidence="2 3">
    <name type="scientific">Erysipelothrix inopinata</name>
    <dbReference type="NCBI Taxonomy" id="225084"/>
    <lineage>
        <taxon>Bacteria</taxon>
        <taxon>Bacillati</taxon>
        <taxon>Bacillota</taxon>
        <taxon>Erysipelotrichia</taxon>
        <taxon>Erysipelotrichales</taxon>
        <taxon>Erysipelotrichaceae</taxon>
        <taxon>Erysipelothrix</taxon>
    </lineage>
</organism>
<dbReference type="Pfam" id="PF08984">
    <property type="entry name" value="DUF1858"/>
    <property type="match status" value="1"/>
</dbReference>
<evidence type="ECO:0000313" key="2">
    <source>
        <dbReference type="EMBL" id="QNN61338.1"/>
    </source>
</evidence>
<dbReference type="KEGG" id="eio:H9L01_02935"/>
<sequence>MKIDLNESFYSNTVNYPELRDALVEFGFKPMKNDLTYNTVGKTIKLKQAIQHINKTEEELVVFLNERGMEVEIHES</sequence>
<feature type="domain" description="DUF1858" evidence="1">
    <location>
        <begin position="3"/>
        <end position="54"/>
    </location>
</feature>
<evidence type="ECO:0000313" key="3">
    <source>
        <dbReference type="Proteomes" id="UP000515928"/>
    </source>
</evidence>
<protein>
    <submittedName>
        <fullName evidence="2">DUF1858 domain-containing protein</fullName>
    </submittedName>
</protein>
<proteinExistence type="predicted"/>
<keyword evidence="3" id="KW-1185">Reference proteome</keyword>
<reference evidence="2 3" key="1">
    <citation type="submission" date="2020-08" db="EMBL/GenBank/DDBJ databases">
        <title>Genome sequence of Erysipelothrix inopinata DSM 15511T.</title>
        <authorList>
            <person name="Hyun D.-W."/>
            <person name="Bae J.-W."/>
        </authorList>
    </citation>
    <scope>NUCLEOTIDE SEQUENCE [LARGE SCALE GENOMIC DNA]</scope>
    <source>
        <strain evidence="2 3">DSM 15511</strain>
    </source>
</reference>
<dbReference type="AlphaFoldDB" id="A0A7G9S0G3"/>
<dbReference type="InterPro" id="IPR015077">
    <property type="entry name" value="DUF1858"/>
</dbReference>
<dbReference type="EMBL" id="CP060715">
    <property type="protein sequence ID" value="QNN61338.1"/>
    <property type="molecule type" value="Genomic_DNA"/>
</dbReference>
<dbReference type="Proteomes" id="UP000515928">
    <property type="component" value="Chromosome"/>
</dbReference>
<dbReference type="RefSeq" id="WP_187534539.1">
    <property type="nucleotide sequence ID" value="NZ_CBCSHU010000001.1"/>
</dbReference>
<name>A0A7G9S0G3_9FIRM</name>
<gene>
    <name evidence="2" type="ORF">H9L01_02935</name>
</gene>
<dbReference type="InterPro" id="IPR038062">
    <property type="entry name" value="ScdA-like_N_sf"/>
</dbReference>
<dbReference type="Gene3D" id="1.10.3910.10">
    <property type="entry name" value="SP0561-like"/>
    <property type="match status" value="1"/>
</dbReference>